<keyword evidence="2" id="KW-1185">Reference proteome</keyword>
<name>A0AA36D8S1_9BILA</name>
<comment type="caution">
    <text evidence="1">The sequence shown here is derived from an EMBL/GenBank/DDBJ whole genome shotgun (WGS) entry which is preliminary data.</text>
</comment>
<dbReference type="EMBL" id="CATQJA010002665">
    <property type="protein sequence ID" value="CAJ0582907.1"/>
    <property type="molecule type" value="Genomic_DNA"/>
</dbReference>
<organism evidence="1 2">
    <name type="scientific">Mesorhabditis spiculigera</name>
    <dbReference type="NCBI Taxonomy" id="96644"/>
    <lineage>
        <taxon>Eukaryota</taxon>
        <taxon>Metazoa</taxon>
        <taxon>Ecdysozoa</taxon>
        <taxon>Nematoda</taxon>
        <taxon>Chromadorea</taxon>
        <taxon>Rhabditida</taxon>
        <taxon>Rhabditina</taxon>
        <taxon>Rhabditomorpha</taxon>
        <taxon>Rhabditoidea</taxon>
        <taxon>Rhabditidae</taxon>
        <taxon>Mesorhabditinae</taxon>
        <taxon>Mesorhabditis</taxon>
    </lineage>
</organism>
<reference evidence="1" key="1">
    <citation type="submission" date="2023-06" db="EMBL/GenBank/DDBJ databases">
        <authorList>
            <person name="Delattre M."/>
        </authorList>
    </citation>
    <scope>NUCLEOTIDE SEQUENCE</scope>
    <source>
        <strain evidence="1">AF72</strain>
    </source>
</reference>
<dbReference type="AlphaFoldDB" id="A0AA36D8S1"/>
<accession>A0AA36D8S1</accession>
<evidence type="ECO:0000313" key="1">
    <source>
        <dbReference type="EMBL" id="CAJ0582907.1"/>
    </source>
</evidence>
<protein>
    <submittedName>
        <fullName evidence="1">Uncharacterized protein</fullName>
    </submittedName>
</protein>
<evidence type="ECO:0000313" key="2">
    <source>
        <dbReference type="Proteomes" id="UP001177023"/>
    </source>
</evidence>
<dbReference type="Proteomes" id="UP001177023">
    <property type="component" value="Unassembled WGS sequence"/>
</dbReference>
<gene>
    <name evidence="1" type="ORF">MSPICULIGERA_LOCUS21037</name>
</gene>
<sequence>MGRATACLVDQLRAGLEETRFNHNLGVLNKQGTVLHHATQHLLTMPILLIMVMLKRAPWNIAAALTDKNGMPPSFEGHKGRRSECLII</sequence>
<proteinExistence type="predicted"/>
<feature type="non-terminal residue" evidence="1">
    <location>
        <position position="88"/>
    </location>
</feature>